<proteinExistence type="predicted"/>
<dbReference type="AlphaFoldDB" id="A0AAE4ZAP6"/>
<feature type="transmembrane region" description="Helical" evidence="1">
    <location>
        <begin position="61"/>
        <end position="85"/>
    </location>
</feature>
<dbReference type="Proteomes" id="UP000702544">
    <property type="component" value="Unassembled WGS sequence"/>
</dbReference>
<keyword evidence="1" id="KW-0472">Membrane</keyword>
<protein>
    <submittedName>
        <fullName evidence="2">DUF4175 domain-containing protein</fullName>
    </submittedName>
</protein>
<evidence type="ECO:0000256" key="1">
    <source>
        <dbReference type="SAM" id="Phobius"/>
    </source>
</evidence>
<gene>
    <name evidence="2" type="ORF">GWO12_16695</name>
</gene>
<organism evidence="2 3">
    <name type="scientific">Candidatus Kutchimonas denitrificans</name>
    <dbReference type="NCBI Taxonomy" id="3056748"/>
    <lineage>
        <taxon>Bacteria</taxon>
        <taxon>Pseudomonadati</taxon>
        <taxon>Gemmatimonadota</taxon>
        <taxon>Gemmatimonadia</taxon>
        <taxon>Candidatus Palauibacterales</taxon>
        <taxon>Candidatus Palauibacteraceae</taxon>
        <taxon>Candidatus Kutchimonas</taxon>
    </lineage>
</organism>
<dbReference type="EMBL" id="JAACAK010000142">
    <property type="protein sequence ID" value="NIR76718.1"/>
    <property type="molecule type" value="Genomic_DNA"/>
</dbReference>
<sequence>MTVGEIFVLLVIALLFSFVLVGALGWRRGTEPLWPAFLFVLLILFPVMWLASLWVDPVGPVFMGVSWVPVLLVAFIVILIIAAAVPPRPRRVAVAPTPEEETAAGVAFGVFFWLLLIVLVLAIIAGYYW</sequence>
<feature type="transmembrane region" description="Helical" evidence="1">
    <location>
        <begin position="6"/>
        <end position="26"/>
    </location>
</feature>
<reference evidence="2 3" key="1">
    <citation type="submission" date="2020-01" db="EMBL/GenBank/DDBJ databases">
        <title>Genomes assembled from Gulf of Kutch pelagic sediment metagenomes.</title>
        <authorList>
            <person name="Chandrashekar M."/>
            <person name="Mahajan M.S."/>
            <person name="Dave K.J."/>
            <person name="Vatsa P."/>
            <person name="Nathani N.M."/>
        </authorList>
    </citation>
    <scope>NUCLEOTIDE SEQUENCE [LARGE SCALE GENOMIC DNA]</scope>
    <source>
        <strain evidence="2">KS3-K002</strain>
    </source>
</reference>
<keyword evidence="1" id="KW-1133">Transmembrane helix</keyword>
<evidence type="ECO:0000313" key="3">
    <source>
        <dbReference type="Proteomes" id="UP000702544"/>
    </source>
</evidence>
<keyword evidence="1" id="KW-0812">Transmembrane</keyword>
<accession>A0AAE4ZAP6</accession>
<feature type="transmembrane region" description="Helical" evidence="1">
    <location>
        <begin position="33"/>
        <end position="55"/>
    </location>
</feature>
<comment type="caution">
    <text evidence="2">The sequence shown here is derived from an EMBL/GenBank/DDBJ whole genome shotgun (WGS) entry which is preliminary data.</text>
</comment>
<name>A0AAE4ZAP6_9BACT</name>
<feature type="transmembrane region" description="Helical" evidence="1">
    <location>
        <begin position="106"/>
        <end position="128"/>
    </location>
</feature>
<evidence type="ECO:0000313" key="2">
    <source>
        <dbReference type="EMBL" id="NIR76718.1"/>
    </source>
</evidence>